<organism evidence="6 7">
    <name type="scientific">Adiantum capillus-veneris</name>
    <name type="common">Maidenhair fern</name>
    <dbReference type="NCBI Taxonomy" id="13818"/>
    <lineage>
        <taxon>Eukaryota</taxon>
        <taxon>Viridiplantae</taxon>
        <taxon>Streptophyta</taxon>
        <taxon>Embryophyta</taxon>
        <taxon>Tracheophyta</taxon>
        <taxon>Polypodiopsida</taxon>
        <taxon>Polypodiidae</taxon>
        <taxon>Polypodiales</taxon>
        <taxon>Pteridineae</taxon>
        <taxon>Pteridaceae</taxon>
        <taxon>Vittarioideae</taxon>
        <taxon>Adiantum</taxon>
    </lineage>
</organism>
<dbReference type="Pfam" id="PF00201">
    <property type="entry name" value="UDPGT"/>
    <property type="match status" value="1"/>
</dbReference>
<dbReference type="InterPro" id="IPR035595">
    <property type="entry name" value="UDP_glycos_trans_CS"/>
</dbReference>
<keyword evidence="7" id="KW-1185">Reference proteome</keyword>
<dbReference type="Gene3D" id="3.40.50.2000">
    <property type="entry name" value="Glycogen Phosphorylase B"/>
    <property type="match status" value="2"/>
</dbReference>
<dbReference type="PANTHER" id="PTHR11926:SF774">
    <property type="entry name" value="UDP-GLYCOSYLTRANSFERASE 85A1-RELATED"/>
    <property type="match status" value="1"/>
</dbReference>
<dbReference type="InterPro" id="IPR058980">
    <property type="entry name" value="Glyco_transf_N"/>
</dbReference>
<dbReference type="InterPro" id="IPR002213">
    <property type="entry name" value="UDP_glucos_trans"/>
</dbReference>
<evidence type="ECO:0000256" key="3">
    <source>
        <dbReference type="RuleBase" id="RU003718"/>
    </source>
</evidence>
<evidence type="ECO:0000313" key="7">
    <source>
        <dbReference type="Proteomes" id="UP000886520"/>
    </source>
</evidence>
<dbReference type="GO" id="GO:0080043">
    <property type="term" value="F:quercetin 3-O-glucosyltransferase activity"/>
    <property type="evidence" value="ECO:0007669"/>
    <property type="project" value="TreeGrafter"/>
</dbReference>
<dbReference type="EC" id="2.4.1.-" evidence="4"/>
<dbReference type="SUPFAM" id="SSF53756">
    <property type="entry name" value="UDP-Glycosyltransferase/glycogen phosphorylase"/>
    <property type="match status" value="1"/>
</dbReference>
<comment type="caution">
    <text evidence="6">The sequence shown here is derived from an EMBL/GenBank/DDBJ whole genome shotgun (WGS) entry which is preliminary data.</text>
</comment>
<dbReference type="OrthoDB" id="5835829at2759"/>
<dbReference type="AlphaFoldDB" id="A0A9D4V0W6"/>
<dbReference type="Proteomes" id="UP000886520">
    <property type="component" value="Chromosome 7"/>
</dbReference>
<dbReference type="FunFam" id="3.40.50.2000:FF:000060">
    <property type="entry name" value="Glycosyltransferase"/>
    <property type="match status" value="1"/>
</dbReference>
<keyword evidence="2 3" id="KW-0808">Transferase</keyword>
<comment type="similarity">
    <text evidence="1 3">Belongs to the UDP-glycosyltransferase family.</text>
</comment>
<keyword evidence="3" id="KW-0328">Glycosyltransferase</keyword>
<dbReference type="PANTHER" id="PTHR11926">
    <property type="entry name" value="GLUCOSYL/GLUCURONOSYL TRANSFERASES"/>
    <property type="match status" value="1"/>
</dbReference>
<evidence type="ECO:0000256" key="2">
    <source>
        <dbReference type="ARBA" id="ARBA00022679"/>
    </source>
</evidence>
<evidence type="ECO:0000256" key="4">
    <source>
        <dbReference type="RuleBase" id="RU362057"/>
    </source>
</evidence>
<protein>
    <recommendedName>
        <fullName evidence="4">Glycosyltransferase</fullName>
        <ecNumber evidence="4">2.4.1.-</ecNumber>
    </recommendedName>
</protein>
<dbReference type="Pfam" id="PF26168">
    <property type="entry name" value="Glyco_transf_N"/>
    <property type="match status" value="1"/>
</dbReference>
<dbReference type="GO" id="GO:0080044">
    <property type="term" value="F:quercetin 7-O-glucosyltransferase activity"/>
    <property type="evidence" value="ECO:0007669"/>
    <property type="project" value="TreeGrafter"/>
</dbReference>
<dbReference type="CDD" id="cd03784">
    <property type="entry name" value="GT1_Gtf-like"/>
    <property type="match status" value="1"/>
</dbReference>
<reference evidence="6" key="1">
    <citation type="submission" date="2021-01" db="EMBL/GenBank/DDBJ databases">
        <title>Adiantum capillus-veneris genome.</title>
        <authorList>
            <person name="Fang Y."/>
            <person name="Liao Q."/>
        </authorList>
    </citation>
    <scope>NUCLEOTIDE SEQUENCE</scope>
    <source>
        <strain evidence="6">H3</strain>
        <tissue evidence="6">Leaf</tissue>
    </source>
</reference>
<name>A0A9D4V0W6_ADICA</name>
<gene>
    <name evidence="6" type="ORF">GOP47_0007230</name>
</gene>
<dbReference type="EMBL" id="JABFUD020000007">
    <property type="protein sequence ID" value="KAI5077406.1"/>
    <property type="molecule type" value="Genomic_DNA"/>
</dbReference>
<accession>A0A9D4V0W6</accession>
<proteinExistence type="inferred from homology"/>
<evidence type="ECO:0000313" key="6">
    <source>
        <dbReference type="EMBL" id="KAI5077406.1"/>
    </source>
</evidence>
<evidence type="ECO:0000256" key="1">
    <source>
        <dbReference type="ARBA" id="ARBA00009995"/>
    </source>
</evidence>
<sequence>MELEEHVAVAAAARPLHAVAIPLPAQGHLNPLMRLCRALASRHGFLITFVNIQPIHDRILDCMQNHPTGPDAAQDGHPVRSPPLPIRRVSLPINGLDLENDFRLSFADFLIATRSLSNPLESFLQSIGEEGSGLPPVTCLISDNFMSGAVQNVAEKLGIPWVSYFPCSQSMNLLYFYTHTGRVPLQDAIHLSMDRDKPMELFKDDLPGLPPLYNRDMPPYKHVVEESPRIIPLMVDLSRISNEKASAILVNTFKEIEGEAMWAMAEQLITPPIFGIGPLVEVLEEESSTDLWKEESHCLQWLDAQPAQSVLYISFGSITLLSSQQFGAILDGLQASGHRFLWAFRPDLVEGHATDEAIHENMLPQEFVEATRDRSCFVEWAPQVRVLNHSSVRGFLTHCGWNSTIEAIAAGVPMLCWPYLCDQHTDAKFIVEVWKVGLRFEAPSSKGGIIDSREVESVVRALMEGEEGLVLRKHSALLRQSALSSLQAAGFSNRQLQAFVQHICNISS</sequence>
<dbReference type="PROSITE" id="PS00375">
    <property type="entry name" value="UDPGT"/>
    <property type="match status" value="1"/>
</dbReference>
<evidence type="ECO:0000259" key="5">
    <source>
        <dbReference type="Pfam" id="PF26168"/>
    </source>
</evidence>
<feature type="domain" description="Glycosyltransferase N-terminal" evidence="5">
    <location>
        <begin position="18"/>
        <end position="49"/>
    </location>
</feature>